<proteinExistence type="predicted"/>
<sequence length="358" mass="39224">MVSMSMMRDNPKVGGGRSGIVSSTPATAPTPAPRAESRSPSEVQEIPAEEATRMPSEEARGALEVPSKRRAGDSAGQRKKSKDSGRHKLPHEVDGSASRAAKGKGPTGPTEETLTPRSKSRSVRDLCNARLGVDGWDYQAIWMSSLPERAPDMLLEIDLAIYGDGIWLDREASTKYIRATQIPKLAFDLYTLPSEVLMDGAAKAMVLSQHYQAALFNRVHDASRVITSMDNRVDLLRKEVQRLKEGGDPDAVAAAEAQASEAQSLADNLQTELDKANQRQESVEAELGEAQGLLANLWRQLADSQGKLVESYGRLDDSESQLRNARTQVRQMEIELLELTRSKDALRAALSRQAIEDY</sequence>
<feature type="region of interest" description="Disordered" evidence="2">
    <location>
        <begin position="1"/>
        <end position="122"/>
    </location>
</feature>
<dbReference type="EMBL" id="AMZH03011795">
    <property type="protein sequence ID" value="RRT52211.1"/>
    <property type="molecule type" value="Genomic_DNA"/>
</dbReference>
<feature type="compositionally biased region" description="Basic and acidic residues" evidence="2">
    <location>
        <begin position="50"/>
        <end position="72"/>
    </location>
</feature>
<dbReference type="SUPFAM" id="SSF57997">
    <property type="entry name" value="Tropomyosin"/>
    <property type="match status" value="1"/>
</dbReference>
<dbReference type="AlphaFoldDB" id="A0A426YKC5"/>
<feature type="compositionally biased region" description="Basic and acidic residues" evidence="2">
    <location>
        <begin position="82"/>
        <end position="94"/>
    </location>
</feature>
<protein>
    <submittedName>
        <fullName evidence="3">Uncharacterized protein</fullName>
    </submittedName>
</protein>
<gene>
    <name evidence="3" type="ORF">B296_00031051</name>
</gene>
<dbReference type="Proteomes" id="UP000287651">
    <property type="component" value="Unassembled WGS sequence"/>
</dbReference>
<evidence type="ECO:0000313" key="3">
    <source>
        <dbReference type="EMBL" id="RRT52211.1"/>
    </source>
</evidence>
<name>A0A426YKC5_ENSVE</name>
<dbReference type="Gene3D" id="1.10.287.1490">
    <property type="match status" value="1"/>
</dbReference>
<evidence type="ECO:0000256" key="1">
    <source>
        <dbReference type="SAM" id="Coils"/>
    </source>
</evidence>
<evidence type="ECO:0000256" key="2">
    <source>
        <dbReference type="SAM" id="MobiDB-lite"/>
    </source>
</evidence>
<accession>A0A426YKC5</accession>
<comment type="caution">
    <text evidence="3">The sequence shown here is derived from an EMBL/GenBank/DDBJ whole genome shotgun (WGS) entry which is preliminary data.</text>
</comment>
<keyword evidence="1" id="KW-0175">Coiled coil</keyword>
<reference evidence="3 4" key="1">
    <citation type="journal article" date="2014" name="Agronomy (Basel)">
        <title>A Draft Genome Sequence for Ensete ventricosum, the Drought-Tolerant Tree Against Hunger.</title>
        <authorList>
            <person name="Harrison J."/>
            <person name="Moore K.A."/>
            <person name="Paszkiewicz K."/>
            <person name="Jones T."/>
            <person name="Grant M."/>
            <person name="Ambacheew D."/>
            <person name="Muzemil S."/>
            <person name="Studholme D.J."/>
        </authorList>
    </citation>
    <scope>NUCLEOTIDE SEQUENCE [LARGE SCALE GENOMIC DNA]</scope>
</reference>
<feature type="coiled-coil region" evidence="1">
    <location>
        <begin position="226"/>
        <end position="349"/>
    </location>
</feature>
<feature type="compositionally biased region" description="Low complexity" evidence="2">
    <location>
        <begin position="103"/>
        <end position="113"/>
    </location>
</feature>
<evidence type="ECO:0000313" key="4">
    <source>
        <dbReference type="Proteomes" id="UP000287651"/>
    </source>
</evidence>
<organism evidence="3 4">
    <name type="scientific">Ensete ventricosum</name>
    <name type="common">Abyssinian banana</name>
    <name type="synonym">Musa ensete</name>
    <dbReference type="NCBI Taxonomy" id="4639"/>
    <lineage>
        <taxon>Eukaryota</taxon>
        <taxon>Viridiplantae</taxon>
        <taxon>Streptophyta</taxon>
        <taxon>Embryophyta</taxon>
        <taxon>Tracheophyta</taxon>
        <taxon>Spermatophyta</taxon>
        <taxon>Magnoliopsida</taxon>
        <taxon>Liliopsida</taxon>
        <taxon>Zingiberales</taxon>
        <taxon>Musaceae</taxon>
        <taxon>Ensete</taxon>
    </lineage>
</organism>